<dbReference type="AlphaFoldDB" id="A0A8I6RN89"/>
<dbReference type="GO" id="GO:0007165">
    <property type="term" value="P:signal transduction"/>
    <property type="evidence" value="ECO:0007669"/>
    <property type="project" value="TreeGrafter"/>
</dbReference>
<evidence type="ECO:0000313" key="3">
    <source>
        <dbReference type="Proteomes" id="UP000494040"/>
    </source>
</evidence>
<reference evidence="2" key="1">
    <citation type="submission" date="2022-01" db="UniProtKB">
        <authorList>
            <consortium name="EnsemblMetazoa"/>
        </authorList>
    </citation>
    <scope>IDENTIFICATION</scope>
</reference>
<dbReference type="InterPro" id="IPR008862">
    <property type="entry name" value="Tcp11"/>
</dbReference>
<dbReference type="PANTHER" id="PTHR12832:SF11">
    <property type="entry name" value="LD23868P"/>
    <property type="match status" value="1"/>
</dbReference>
<proteinExistence type="inferred from homology"/>
<dbReference type="KEGG" id="clec:106666624"/>
<dbReference type="RefSeq" id="XP_014249426.1">
    <property type="nucleotide sequence ID" value="XM_014393940.2"/>
</dbReference>
<evidence type="ECO:0000313" key="2">
    <source>
        <dbReference type="EnsemblMetazoa" id="XP_014249426.1"/>
    </source>
</evidence>
<sequence>MDDLKTLEEGASSNAAHNQNVNFCQSDSLDKENVLQNLQIAHEIAMNSKDGDIHIEDFEVKNELWSAVREQAHSAFWDIFREEVSKDPPELTMAFLLLKDIKESLFAVMTPNVVKLKANVEEVLDFELLKQQAEHGAMNVQSYAQYVISVMSKICAPVRDENMVKLSKETDIVAIFRGILETLNLMKLDLINFTLKSITPDILSNQMEYEKKKFADYIELLGGKLPITEAWVKKHKNEGENNSQDEILYNAFLELLNWNSDIPLPETLFMDAPRLSILKREYYKLVIASSIVIVSLSCLMPDLVSDASYKQALKTNVLILLNGIIIDETLDKVIPNIIEQIKQDANLKLTNMGKEKLNESASNTLEQQIKDVVLPNNKIRMLVCKRIDDYLKSSLNASTGNGIFPPALHLFRNELEDLNSKFKHVIHHNMKICGSYYYKIMQEAD</sequence>
<accession>A0A8I6RN89</accession>
<organism evidence="2 3">
    <name type="scientific">Cimex lectularius</name>
    <name type="common">Bed bug</name>
    <name type="synonym">Acanthia lectularia</name>
    <dbReference type="NCBI Taxonomy" id="79782"/>
    <lineage>
        <taxon>Eukaryota</taxon>
        <taxon>Metazoa</taxon>
        <taxon>Ecdysozoa</taxon>
        <taxon>Arthropoda</taxon>
        <taxon>Hexapoda</taxon>
        <taxon>Insecta</taxon>
        <taxon>Pterygota</taxon>
        <taxon>Neoptera</taxon>
        <taxon>Paraneoptera</taxon>
        <taxon>Hemiptera</taxon>
        <taxon>Heteroptera</taxon>
        <taxon>Panheteroptera</taxon>
        <taxon>Cimicomorpha</taxon>
        <taxon>Cimicidae</taxon>
        <taxon>Cimex</taxon>
    </lineage>
</organism>
<dbReference type="EnsemblMetazoa" id="XM_014393940.2">
    <property type="protein sequence ID" value="XP_014249426.1"/>
    <property type="gene ID" value="LOC106666624"/>
</dbReference>
<dbReference type="Proteomes" id="UP000494040">
    <property type="component" value="Unassembled WGS sequence"/>
</dbReference>
<dbReference type="GeneID" id="106666624"/>
<comment type="similarity">
    <text evidence="1">Belongs to the TCP11 family.</text>
</comment>
<protein>
    <submittedName>
        <fullName evidence="2">Uncharacterized protein</fullName>
    </submittedName>
</protein>
<evidence type="ECO:0000256" key="1">
    <source>
        <dbReference type="ARBA" id="ARBA00010954"/>
    </source>
</evidence>
<dbReference type="OrthoDB" id="276323at2759"/>
<name>A0A8I6RN89_CIMLE</name>
<dbReference type="Pfam" id="PF05794">
    <property type="entry name" value="Tcp11"/>
    <property type="match status" value="1"/>
</dbReference>
<keyword evidence="3" id="KW-1185">Reference proteome</keyword>
<dbReference type="OMA" id="QHERATF"/>
<dbReference type="PANTHER" id="PTHR12832">
    <property type="entry name" value="TESTIS-SPECIFIC PROTEIN PBS13 T-COMPLEX 11"/>
    <property type="match status" value="1"/>
</dbReference>